<dbReference type="EMBL" id="BAAAPN010000107">
    <property type="protein sequence ID" value="GAA1778266.1"/>
    <property type="molecule type" value="Genomic_DNA"/>
</dbReference>
<dbReference type="Gene3D" id="3.40.50.300">
    <property type="entry name" value="P-loop containing nucleotide triphosphate hydrolases"/>
    <property type="match status" value="2"/>
</dbReference>
<dbReference type="CDD" id="cd01127">
    <property type="entry name" value="TrwB_TraG_TraD_VirD4"/>
    <property type="match status" value="1"/>
</dbReference>
<dbReference type="InterPro" id="IPR027417">
    <property type="entry name" value="P-loop_NTPase"/>
</dbReference>
<dbReference type="Pfam" id="PF12696">
    <property type="entry name" value="TraG-D_C"/>
    <property type="match status" value="1"/>
</dbReference>
<evidence type="ECO:0000313" key="3">
    <source>
        <dbReference type="Proteomes" id="UP001501475"/>
    </source>
</evidence>
<feature type="domain" description="TraD/TraG TraM recognition site" evidence="1">
    <location>
        <begin position="539"/>
        <end position="609"/>
    </location>
</feature>
<evidence type="ECO:0000313" key="2">
    <source>
        <dbReference type="EMBL" id="GAA1778266.1"/>
    </source>
</evidence>
<name>A0ABP4XDA3_9MICO</name>
<reference evidence="3" key="1">
    <citation type="journal article" date="2019" name="Int. J. Syst. Evol. Microbiol.">
        <title>The Global Catalogue of Microorganisms (GCM) 10K type strain sequencing project: providing services to taxonomists for standard genome sequencing and annotation.</title>
        <authorList>
            <consortium name="The Broad Institute Genomics Platform"/>
            <consortium name="The Broad Institute Genome Sequencing Center for Infectious Disease"/>
            <person name="Wu L."/>
            <person name="Ma J."/>
        </authorList>
    </citation>
    <scope>NUCLEOTIDE SEQUENCE [LARGE SCALE GENOMIC DNA]</scope>
    <source>
        <strain evidence="3">JCM 15591</strain>
    </source>
</reference>
<sequence length="707" mass="75475">MNRRGPFVWTRLDLPAPITVEAARAAISTLAGLPGQPRLVLEACGSKSQVTWRVGAESATARRAVAAMTHQMPELRGQEVSGQGPSSTLAAAVRLPGHRRVALDVTATESVARSVLGALSGARADEVVRLQVVLGPRHRPRQLGEVAASERTRLTAKYGEHRFSCELRIGATAEDPARAKRLVSTTAASLRCLEVPGLALHLKRSSLRAIDEARDPLFWPLELGVSEVVSILGWPIAAKPETVLPGVPSPHPRLLPVDARIPDRGRLLGVSTLERSRALAQGVEEAKRVTHVMGPMGVGKSVLITRLALADAAAGRAVVLIDGKGDTLTDFASRLDPSRHDDVVWIDPTDEAPVGIDAFRGEPERQADILYGVFRGLYGEALGPRSSDLLHAGLLTLARAGDCSLSMLPLLFTSPRFRRSITGKVSTADPLGLGAVWAWFEAISDAERTQVVAPIRNKLDPLLSLRPGLRAMFGQTTPRFALSDLFTEPSKRPILLVNLGSAELGPEGARLLGSVLLALIWQAAQSRTRLPASARHPGMLYIDEFQDVVRLGDLSDVMSRARGLGLAFTVAHQSLSQVPPSVKAALLSLARSRICFQLAPADAKEIAATTGGVLTARDFQELPAFTAYASLLVGGDRTPWCSLSTEPLPRASPDAAAIRTASRTRYGRLVAEVEAELYRVAGYSADAATEPTFGRTRRATGQCGGAA</sequence>
<dbReference type="SUPFAM" id="SSF52540">
    <property type="entry name" value="P-loop containing nucleoside triphosphate hydrolases"/>
    <property type="match status" value="1"/>
</dbReference>
<proteinExistence type="predicted"/>
<organism evidence="2 3">
    <name type="scientific">Nostocoides vanveenii</name>
    <dbReference type="NCBI Taxonomy" id="330835"/>
    <lineage>
        <taxon>Bacteria</taxon>
        <taxon>Bacillati</taxon>
        <taxon>Actinomycetota</taxon>
        <taxon>Actinomycetes</taxon>
        <taxon>Micrococcales</taxon>
        <taxon>Intrasporangiaceae</taxon>
        <taxon>Nostocoides</taxon>
    </lineage>
</organism>
<comment type="caution">
    <text evidence="2">The sequence shown here is derived from an EMBL/GenBank/DDBJ whole genome shotgun (WGS) entry which is preliminary data.</text>
</comment>
<dbReference type="RefSeq" id="WP_344069726.1">
    <property type="nucleotide sequence ID" value="NZ_BAAAPN010000107.1"/>
</dbReference>
<protein>
    <submittedName>
        <fullName evidence="2">Type IV secretory system conjugative DNA transfer family protein</fullName>
    </submittedName>
</protein>
<dbReference type="Proteomes" id="UP001501475">
    <property type="component" value="Unassembled WGS sequence"/>
</dbReference>
<keyword evidence="3" id="KW-1185">Reference proteome</keyword>
<gene>
    <name evidence="2" type="ORF">GCM10009810_39020</name>
</gene>
<accession>A0ABP4XDA3</accession>
<dbReference type="InterPro" id="IPR032689">
    <property type="entry name" value="TraG-D_C"/>
</dbReference>
<evidence type="ECO:0000259" key="1">
    <source>
        <dbReference type="Pfam" id="PF12696"/>
    </source>
</evidence>